<proteinExistence type="predicted"/>
<accession>A0A3P7S024</accession>
<dbReference type="AlphaFoldDB" id="A0A3P7S024"/>
<name>A0A3P7S024_9FIRM</name>
<gene>
    <name evidence="2" type="ORF">PATL70BA_0436</name>
</gene>
<sequence length="89" mass="10065">MEKMEVKGFLKGVGTTLIIMSIVFYGLIVSLQTKQNEATPTTEEIVEMARDLGMIYITEIKDVDLLTKDYIIKMAKSYGMDYKEGTSNE</sequence>
<dbReference type="EMBL" id="LR130778">
    <property type="protein sequence ID" value="VDN46289.1"/>
    <property type="molecule type" value="Genomic_DNA"/>
</dbReference>
<reference evidence="2 3" key="1">
    <citation type="submission" date="2018-09" db="EMBL/GenBank/DDBJ databases">
        <authorList>
            <person name="Postec A."/>
        </authorList>
    </citation>
    <scope>NUCLEOTIDE SEQUENCE [LARGE SCALE GENOMIC DNA]</scope>
    <source>
        <strain evidence="2">70B-A</strain>
    </source>
</reference>
<protein>
    <submittedName>
        <fullName evidence="2">Uncharacterized protein</fullName>
    </submittedName>
</protein>
<evidence type="ECO:0000313" key="2">
    <source>
        <dbReference type="EMBL" id="VDN46289.1"/>
    </source>
</evidence>
<dbReference type="KEGG" id="cbar:PATL70BA_0436"/>
<keyword evidence="1" id="KW-0472">Membrane</keyword>
<evidence type="ECO:0000313" key="3">
    <source>
        <dbReference type="Proteomes" id="UP000279029"/>
    </source>
</evidence>
<feature type="transmembrane region" description="Helical" evidence="1">
    <location>
        <begin position="12"/>
        <end position="31"/>
    </location>
</feature>
<dbReference type="Proteomes" id="UP000279029">
    <property type="component" value="Chromosome"/>
</dbReference>
<keyword evidence="1" id="KW-1133">Transmembrane helix</keyword>
<dbReference type="RefSeq" id="WP_125135824.1">
    <property type="nucleotide sequence ID" value="NZ_LR130778.1"/>
</dbReference>
<evidence type="ECO:0000256" key="1">
    <source>
        <dbReference type="SAM" id="Phobius"/>
    </source>
</evidence>
<keyword evidence="3" id="KW-1185">Reference proteome</keyword>
<organism evidence="2 3">
    <name type="scientific">Petrocella atlantisensis</name>
    <dbReference type="NCBI Taxonomy" id="2173034"/>
    <lineage>
        <taxon>Bacteria</taxon>
        <taxon>Bacillati</taxon>
        <taxon>Bacillota</taxon>
        <taxon>Clostridia</taxon>
        <taxon>Lachnospirales</taxon>
        <taxon>Vallitaleaceae</taxon>
        <taxon>Petrocella</taxon>
    </lineage>
</organism>
<keyword evidence="1" id="KW-0812">Transmembrane</keyword>